<dbReference type="AlphaFoldDB" id="A0A0D9R1I2"/>
<reference evidence="1" key="2">
    <citation type="submission" date="2025-08" db="UniProtKB">
        <authorList>
            <consortium name="Ensembl"/>
        </authorList>
    </citation>
    <scope>IDENTIFICATION</scope>
</reference>
<protein>
    <submittedName>
        <fullName evidence="1">Uncharacterized protein</fullName>
    </submittedName>
</protein>
<dbReference type="eggNOG" id="ENOG502TEQI">
    <property type="taxonomic scope" value="Eukaryota"/>
</dbReference>
<dbReference type="Ensembl" id="ENSCSAT00000004212.1">
    <property type="protein sequence ID" value="ENSCSAP00000002471.1"/>
    <property type="gene ID" value="ENSCSAG00000006174.1"/>
</dbReference>
<name>A0A0D9R1I2_CHLSB</name>
<dbReference type="Bgee" id="ENSCSAG00000006174">
    <property type="expression patterns" value="Expressed in fibroblast and 1 other cell type or tissue"/>
</dbReference>
<reference evidence="1" key="3">
    <citation type="submission" date="2025-09" db="UniProtKB">
        <authorList>
            <consortium name="Ensembl"/>
        </authorList>
    </citation>
    <scope>IDENTIFICATION</scope>
</reference>
<dbReference type="Proteomes" id="UP000029965">
    <property type="component" value="Chromosome 10"/>
</dbReference>
<proteinExistence type="predicted"/>
<accession>A0A0D9R1I2</accession>
<sequence>MTMLQKSTWICSFMDIPCEGDSSLLSMEESEARLTEKKKQPSEIKIRQLCPVWLPRSGKT</sequence>
<evidence type="ECO:0000313" key="2">
    <source>
        <dbReference type="Proteomes" id="UP000029965"/>
    </source>
</evidence>
<dbReference type="EMBL" id="AQIB01000898">
    <property type="status" value="NOT_ANNOTATED_CDS"/>
    <property type="molecule type" value="Genomic_DNA"/>
</dbReference>
<evidence type="ECO:0000313" key="1">
    <source>
        <dbReference type="Ensembl" id="ENSCSAP00000002471.1"/>
    </source>
</evidence>
<organism evidence="1 2">
    <name type="scientific">Chlorocebus sabaeus</name>
    <name type="common">Green monkey</name>
    <name type="synonym">Simia sabaea</name>
    <dbReference type="NCBI Taxonomy" id="60711"/>
    <lineage>
        <taxon>Eukaryota</taxon>
        <taxon>Metazoa</taxon>
        <taxon>Chordata</taxon>
        <taxon>Craniata</taxon>
        <taxon>Vertebrata</taxon>
        <taxon>Euteleostomi</taxon>
        <taxon>Mammalia</taxon>
        <taxon>Eutheria</taxon>
        <taxon>Euarchontoglires</taxon>
        <taxon>Primates</taxon>
        <taxon>Haplorrhini</taxon>
        <taxon>Catarrhini</taxon>
        <taxon>Cercopithecidae</taxon>
        <taxon>Cercopithecinae</taxon>
        <taxon>Chlorocebus</taxon>
    </lineage>
</organism>
<keyword evidence="2" id="KW-1185">Reference proteome</keyword>
<reference evidence="1 2" key="1">
    <citation type="submission" date="2014-03" db="EMBL/GenBank/DDBJ databases">
        <authorList>
            <person name="Warren W."/>
            <person name="Wilson R.K."/>
        </authorList>
    </citation>
    <scope>NUCLEOTIDE SEQUENCE</scope>
</reference>